<dbReference type="RefSeq" id="WP_318751137.1">
    <property type="nucleotide sequence ID" value="NZ_CP132508.1"/>
</dbReference>
<dbReference type="EMBL" id="CP132508">
    <property type="protein sequence ID" value="WPD19640.1"/>
    <property type="molecule type" value="Genomic_DNA"/>
</dbReference>
<dbReference type="InterPro" id="IPR029057">
    <property type="entry name" value="PRTase-like"/>
</dbReference>
<gene>
    <name evidence="4" type="ORF">Q5761_02925</name>
</gene>
<feature type="domain" description="Phosphoribosyltransferase" evidence="3">
    <location>
        <begin position="12"/>
        <end position="158"/>
    </location>
</feature>
<dbReference type="CDD" id="cd06223">
    <property type="entry name" value="PRTases_typeI"/>
    <property type="match status" value="1"/>
</dbReference>
<dbReference type="PANTHER" id="PTHR43363:SF2">
    <property type="entry name" value="PHOSPHORIBOSYLTRANSFERASE"/>
    <property type="match status" value="1"/>
</dbReference>
<name>A0ABZ0QT47_9FIRM</name>
<dbReference type="InterPro" id="IPR000836">
    <property type="entry name" value="PRTase_dom"/>
</dbReference>
<evidence type="ECO:0000313" key="5">
    <source>
        <dbReference type="Proteomes" id="UP001304683"/>
    </source>
</evidence>
<evidence type="ECO:0000259" key="3">
    <source>
        <dbReference type="Pfam" id="PF00156"/>
    </source>
</evidence>
<proteinExistence type="predicted"/>
<keyword evidence="1 4" id="KW-0328">Glycosyltransferase</keyword>
<evidence type="ECO:0000313" key="4">
    <source>
        <dbReference type="EMBL" id="WPD19640.1"/>
    </source>
</evidence>
<keyword evidence="2" id="KW-0808">Transferase</keyword>
<sequence length="161" mass="18363">MGVEVIGQPEKKYLTWQDIEQLVDRLLQQIRIEEFDALLVITRGGMVPACLISEKTGMRNILVAAVMFYTGVGETLDRPTFLQFPPDPYLKGKRVLVVDDVWDSGRTVTAVKHRVEEAGGRPAVAVMHYKPRRSVVPGKPDYYAEETDDWIVYPWDPESER</sequence>
<dbReference type="Proteomes" id="UP001304683">
    <property type="component" value="Chromosome"/>
</dbReference>
<dbReference type="Gene3D" id="3.40.50.2020">
    <property type="match status" value="1"/>
</dbReference>
<keyword evidence="5" id="KW-1185">Reference proteome</keyword>
<dbReference type="GO" id="GO:0016757">
    <property type="term" value="F:glycosyltransferase activity"/>
    <property type="evidence" value="ECO:0007669"/>
    <property type="project" value="UniProtKB-KW"/>
</dbReference>
<accession>A0ABZ0QT47</accession>
<protein>
    <submittedName>
        <fullName evidence="4">Phosphoribosyltransferase family protein</fullName>
    </submittedName>
</protein>
<reference evidence="4 5" key="1">
    <citation type="submission" date="2023-08" db="EMBL/GenBank/DDBJ databases">
        <title>Genome sequence of Thermaerobacter compostii strain Ins1, a spore-forming filamentous bacterium isolated from a deep geothermal reservoir.</title>
        <authorList>
            <person name="Bregnard D."/>
            <person name="Gonzalez D."/>
            <person name="Junier P."/>
        </authorList>
    </citation>
    <scope>NUCLEOTIDE SEQUENCE [LARGE SCALE GENOMIC DNA]</scope>
    <source>
        <strain evidence="4 5">Ins1</strain>
    </source>
</reference>
<evidence type="ECO:0000256" key="1">
    <source>
        <dbReference type="ARBA" id="ARBA00022676"/>
    </source>
</evidence>
<dbReference type="Pfam" id="PF00156">
    <property type="entry name" value="Pribosyltran"/>
    <property type="match status" value="1"/>
</dbReference>
<evidence type="ECO:0000256" key="2">
    <source>
        <dbReference type="ARBA" id="ARBA00022679"/>
    </source>
</evidence>
<dbReference type="SUPFAM" id="SSF53271">
    <property type="entry name" value="PRTase-like"/>
    <property type="match status" value="1"/>
</dbReference>
<organism evidence="4 5">
    <name type="scientific">Thermaerobacter composti</name>
    <dbReference type="NCBI Taxonomy" id="554949"/>
    <lineage>
        <taxon>Bacteria</taxon>
        <taxon>Bacillati</taxon>
        <taxon>Bacillota</taxon>
        <taxon>Clostridia</taxon>
        <taxon>Eubacteriales</taxon>
        <taxon>Clostridiales Family XVII. Incertae Sedis</taxon>
        <taxon>Thermaerobacter</taxon>
    </lineage>
</organism>
<dbReference type="PANTHER" id="PTHR43363">
    <property type="entry name" value="HYPOXANTHINE PHOSPHORIBOSYLTRANSFERASE"/>
    <property type="match status" value="1"/>
</dbReference>